<proteinExistence type="predicted"/>
<dbReference type="Proteomes" id="UP000217348">
    <property type="component" value="Chromosome"/>
</dbReference>
<sequence length="216" mass="24940">MSFTTEIKNLIQFIKEENFIALTDNDKSYCSWVKPLDNECSVYLYIYAYQKKDMQRCYLIVSPPRFNDDSWVGNPLAFGICVGVNWEARTGFFDKCINRLRNLLPNVNDLKNAVIAEISSSSEIATDSGNASELAKREKINLQAFNKLKEQPDFENLCKQSKEAWIKKKIILTIETELTKKCYEPYGDAITMKYIDDYTHQLGLMLATYSIFKGEK</sequence>
<evidence type="ECO:0000313" key="2">
    <source>
        <dbReference type="Proteomes" id="UP000217348"/>
    </source>
</evidence>
<dbReference type="OrthoDB" id="1147646at2"/>
<dbReference type="AlphaFoldDB" id="A0A250FVI7"/>
<protein>
    <recommendedName>
        <fullName evidence="3">Immunity protein 25 domain-containing protein</fullName>
    </recommendedName>
</protein>
<dbReference type="RefSeq" id="WP_095895631.1">
    <property type="nucleotide sequence ID" value="NZ_CP022387.1"/>
</dbReference>
<gene>
    <name evidence="1" type="ORF">CGC58_05305</name>
</gene>
<reference evidence="2" key="1">
    <citation type="submission" date="2017-06" db="EMBL/GenBank/DDBJ databases">
        <title>Capnocytophaga spp. assemblies.</title>
        <authorList>
            <person name="Gulvik C.A."/>
        </authorList>
    </citation>
    <scope>NUCLEOTIDE SEQUENCE [LARGE SCALE GENOMIC DNA]</scope>
    <source>
        <strain evidence="2">H2177</strain>
    </source>
</reference>
<name>A0A250FVI7_9FLAO</name>
<organism evidence="1 2">
    <name type="scientific">Capnocytophaga stomatis</name>
    <dbReference type="NCBI Taxonomy" id="1848904"/>
    <lineage>
        <taxon>Bacteria</taxon>
        <taxon>Pseudomonadati</taxon>
        <taxon>Bacteroidota</taxon>
        <taxon>Flavobacteriia</taxon>
        <taxon>Flavobacteriales</taxon>
        <taxon>Flavobacteriaceae</taxon>
        <taxon>Capnocytophaga</taxon>
    </lineage>
</organism>
<evidence type="ECO:0008006" key="3">
    <source>
        <dbReference type="Google" id="ProtNLM"/>
    </source>
</evidence>
<dbReference type="EMBL" id="CP022387">
    <property type="protein sequence ID" value="ATA89189.1"/>
    <property type="molecule type" value="Genomic_DNA"/>
</dbReference>
<evidence type="ECO:0000313" key="1">
    <source>
        <dbReference type="EMBL" id="ATA89189.1"/>
    </source>
</evidence>
<dbReference type="KEGG" id="csto:CGC58_05305"/>
<accession>A0A250FVI7</accession>